<dbReference type="EMBL" id="AZCZ01000066">
    <property type="protein sequence ID" value="KRK33524.1"/>
    <property type="molecule type" value="Genomic_DNA"/>
</dbReference>
<evidence type="ECO:0000259" key="3">
    <source>
        <dbReference type="PROSITE" id="PS51186"/>
    </source>
</evidence>
<keyword evidence="5" id="KW-1185">Reference proteome</keyword>
<dbReference type="RefSeq" id="WP_020090452.1">
    <property type="nucleotide sequence ID" value="NZ_AZCZ01000066.1"/>
</dbReference>
<dbReference type="AlphaFoldDB" id="A0A0R1GPD0"/>
<evidence type="ECO:0000313" key="4">
    <source>
        <dbReference type="EMBL" id="KRK33524.1"/>
    </source>
</evidence>
<dbReference type="Gene3D" id="3.40.630.30">
    <property type="match status" value="1"/>
</dbReference>
<dbReference type="PANTHER" id="PTHR43877">
    <property type="entry name" value="AMINOALKYLPHOSPHONATE N-ACETYLTRANSFERASE-RELATED-RELATED"/>
    <property type="match status" value="1"/>
</dbReference>
<accession>A0A0R1GPD0</accession>
<comment type="caution">
    <text evidence="4">The sequence shown here is derived from an EMBL/GenBank/DDBJ whole genome shotgun (WGS) entry which is preliminary data.</text>
</comment>
<evidence type="ECO:0000313" key="5">
    <source>
        <dbReference type="Proteomes" id="UP000051176"/>
    </source>
</evidence>
<dbReference type="OrthoDB" id="9796381at2"/>
<dbReference type="Pfam" id="PF00583">
    <property type="entry name" value="Acetyltransf_1"/>
    <property type="match status" value="1"/>
</dbReference>
<dbReference type="InterPro" id="IPR000182">
    <property type="entry name" value="GNAT_dom"/>
</dbReference>
<evidence type="ECO:0000256" key="1">
    <source>
        <dbReference type="ARBA" id="ARBA00022679"/>
    </source>
</evidence>
<proteinExistence type="predicted"/>
<dbReference type="GO" id="GO:0016747">
    <property type="term" value="F:acyltransferase activity, transferring groups other than amino-acyl groups"/>
    <property type="evidence" value="ECO:0007669"/>
    <property type="project" value="InterPro"/>
</dbReference>
<dbReference type="Proteomes" id="UP000051176">
    <property type="component" value="Unassembled WGS sequence"/>
</dbReference>
<dbReference type="InterPro" id="IPR050832">
    <property type="entry name" value="Bact_Acetyltransf"/>
</dbReference>
<dbReference type="SUPFAM" id="SSF55729">
    <property type="entry name" value="Acyl-CoA N-acyltransferases (Nat)"/>
    <property type="match status" value="1"/>
</dbReference>
<organism evidence="4 5">
    <name type="scientific">Levilactobacillus parabrevis ATCC 53295</name>
    <dbReference type="NCBI Taxonomy" id="1267003"/>
    <lineage>
        <taxon>Bacteria</taxon>
        <taxon>Bacillati</taxon>
        <taxon>Bacillota</taxon>
        <taxon>Bacilli</taxon>
        <taxon>Lactobacillales</taxon>
        <taxon>Lactobacillaceae</taxon>
        <taxon>Levilactobacillus</taxon>
    </lineage>
</organism>
<feature type="domain" description="N-acetyltransferase" evidence="3">
    <location>
        <begin position="4"/>
        <end position="175"/>
    </location>
</feature>
<keyword evidence="2" id="KW-0012">Acyltransferase</keyword>
<evidence type="ECO:0000256" key="2">
    <source>
        <dbReference type="ARBA" id="ARBA00023315"/>
    </source>
</evidence>
<protein>
    <submittedName>
        <fullName evidence="4">Acetyltransferase</fullName>
    </submittedName>
</protein>
<dbReference type="GeneID" id="97413705"/>
<name>A0A0R1GPD0_9LACO</name>
<reference evidence="4 5" key="1">
    <citation type="journal article" date="2015" name="Genome Announc.">
        <title>Expanding the biotechnology potential of lactobacilli through comparative genomics of 213 strains and associated genera.</title>
        <authorList>
            <person name="Sun Z."/>
            <person name="Harris H.M."/>
            <person name="McCann A."/>
            <person name="Guo C."/>
            <person name="Argimon S."/>
            <person name="Zhang W."/>
            <person name="Yang X."/>
            <person name="Jeffery I.B."/>
            <person name="Cooney J.C."/>
            <person name="Kagawa T.F."/>
            <person name="Liu W."/>
            <person name="Song Y."/>
            <person name="Salvetti E."/>
            <person name="Wrobel A."/>
            <person name="Rasinkangas P."/>
            <person name="Parkhill J."/>
            <person name="Rea M.C."/>
            <person name="O'Sullivan O."/>
            <person name="Ritari J."/>
            <person name="Douillard F.P."/>
            <person name="Paul Ross R."/>
            <person name="Yang R."/>
            <person name="Briner A.E."/>
            <person name="Felis G.E."/>
            <person name="de Vos W.M."/>
            <person name="Barrangou R."/>
            <person name="Klaenhammer T.R."/>
            <person name="Caufield P.W."/>
            <person name="Cui Y."/>
            <person name="Zhang H."/>
            <person name="O'Toole P.W."/>
        </authorList>
    </citation>
    <scope>NUCLEOTIDE SEQUENCE [LARGE SCALE GENOMIC DNA]</scope>
    <source>
        <strain evidence="4 5">ATCC 53295</strain>
    </source>
</reference>
<dbReference type="PATRIC" id="fig|1267003.4.peg.2167"/>
<dbReference type="PROSITE" id="PS51186">
    <property type="entry name" value="GNAT"/>
    <property type="match status" value="1"/>
</dbReference>
<sequence>MSLIFIKRATLRDLPAIMAIIDHAKAQLKAAGSPQWQDGYPDAAALKKDVDGQQCWLLVVDGQVAGTATMIIGDEPSYVNIEDGQWQNNQDPYATIHRIAIGAGFGGQHLSHYFFSNLISQAYHEGVRNFRMDTHAQNQQMQAIARSFGYKHRGTIYVTEQTSDASRLAFELNLD</sequence>
<dbReference type="InterPro" id="IPR016181">
    <property type="entry name" value="Acyl_CoA_acyltransferase"/>
</dbReference>
<dbReference type="eggNOG" id="COG0456">
    <property type="taxonomic scope" value="Bacteria"/>
</dbReference>
<keyword evidence="1 4" id="KW-0808">Transferase</keyword>
<gene>
    <name evidence="4" type="ORF">FD07_GL002054</name>
</gene>